<dbReference type="GO" id="GO:0007034">
    <property type="term" value="P:vacuolar transport"/>
    <property type="evidence" value="ECO:0007669"/>
    <property type="project" value="InterPro"/>
</dbReference>
<name>A0A8H7BUE4_9FUNG</name>
<reference evidence="1" key="1">
    <citation type="submission" date="2020-01" db="EMBL/GenBank/DDBJ databases">
        <title>Genome Sequencing of Three Apophysomyces-Like Fungal Strains Confirms a Novel Fungal Genus in the Mucoromycota with divergent Burkholderia-like Endosymbiotic Bacteria.</title>
        <authorList>
            <person name="Stajich J.E."/>
            <person name="Macias A.M."/>
            <person name="Carter-House D."/>
            <person name="Lovett B."/>
            <person name="Kasson L.R."/>
            <person name="Berry K."/>
            <person name="Grigoriev I."/>
            <person name="Chang Y."/>
            <person name="Spatafora J."/>
            <person name="Kasson M.T."/>
        </authorList>
    </citation>
    <scope>NUCLEOTIDE SEQUENCE</scope>
    <source>
        <strain evidence="1">NRRL A-21654</strain>
    </source>
</reference>
<evidence type="ECO:0000313" key="1">
    <source>
        <dbReference type="EMBL" id="KAF7730845.1"/>
    </source>
</evidence>
<proteinExistence type="predicted"/>
<dbReference type="InterPro" id="IPR005024">
    <property type="entry name" value="Snf7_fam"/>
</dbReference>
<dbReference type="Proteomes" id="UP000605846">
    <property type="component" value="Unassembled WGS sequence"/>
</dbReference>
<dbReference type="AlphaFoldDB" id="A0A8H7BUE4"/>
<gene>
    <name evidence="1" type="primary">CHMP1</name>
    <name evidence="1" type="ORF">EC973_001363</name>
</gene>
<dbReference type="EMBL" id="JABAYA010000013">
    <property type="protein sequence ID" value="KAF7730845.1"/>
    <property type="molecule type" value="Genomic_DNA"/>
</dbReference>
<protein>
    <submittedName>
        <fullName evidence="1">Charged multivesicular body protein 1a</fullName>
    </submittedName>
</protein>
<comment type="caution">
    <text evidence="1">The sequence shown here is derived from an EMBL/GenBank/DDBJ whole genome shotgun (WGS) entry which is preliminary data.</text>
</comment>
<dbReference type="PANTHER" id="PTHR10476">
    <property type="entry name" value="CHARGED MULTIVESICULAR BODY PROTEIN"/>
    <property type="match status" value="1"/>
</dbReference>
<dbReference type="OrthoDB" id="10266568at2759"/>
<evidence type="ECO:0000313" key="2">
    <source>
        <dbReference type="Proteomes" id="UP000605846"/>
    </source>
</evidence>
<accession>A0A8H7BUE4</accession>
<organism evidence="1 2">
    <name type="scientific">Apophysomyces ossiformis</name>
    <dbReference type="NCBI Taxonomy" id="679940"/>
    <lineage>
        <taxon>Eukaryota</taxon>
        <taxon>Fungi</taxon>
        <taxon>Fungi incertae sedis</taxon>
        <taxon>Mucoromycota</taxon>
        <taxon>Mucoromycotina</taxon>
        <taxon>Mucoromycetes</taxon>
        <taxon>Mucorales</taxon>
        <taxon>Mucorineae</taxon>
        <taxon>Mucoraceae</taxon>
        <taxon>Apophysomyces</taxon>
    </lineage>
</organism>
<keyword evidence="2" id="KW-1185">Reference proteome</keyword>
<sequence length="118" mass="13022">MRKVSSSMANVVKGVDKAMESMNLEKISMVMDKFESQLEDLDVQASTVEGAMVGSSSGLTSESEVDILMKQVADEQSLELTQRLLDLEPSKVLAKPVTEADIEDQDTMLTRRLQALRN</sequence>
<dbReference type="Gene3D" id="6.10.250.440">
    <property type="match status" value="1"/>
</dbReference>